<dbReference type="EMBL" id="WBMS02000015">
    <property type="protein sequence ID" value="MWA02614.1"/>
    <property type="molecule type" value="Genomic_DNA"/>
</dbReference>
<dbReference type="SUPFAM" id="SSF51905">
    <property type="entry name" value="FAD/NAD(P)-binding domain"/>
    <property type="match status" value="1"/>
</dbReference>
<dbReference type="Gene3D" id="3.50.50.60">
    <property type="entry name" value="FAD/NAD(P)-binding domain"/>
    <property type="match status" value="1"/>
</dbReference>
<dbReference type="Pfam" id="PF01266">
    <property type="entry name" value="DAO"/>
    <property type="match status" value="1"/>
</dbReference>
<dbReference type="PANTHER" id="PTHR13847:SF281">
    <property type="entry name" value="FAD DEPENDENT OXIDOREDUCTASE DOMAIN-CONTAINING PROTEIN"/>
    <property type="match status" value="1"/>
</dbReference>
<dbReference type="RefSeq" id="WP_151595095.1">
    <property type="nucleotide sequence ID" value="NZ_WBMS02000015.1"/>
</dbReference>
<reference evidence="2" key="1">
    <citation type="submission" date="2019-12" db="EMBL/GenBank/DDBJ databases">
        <title>Actinomadura physcomitrii sp. nov., a novel actinomycete isolated from moss [Physcomitrium sphaericum (Ludw) Fuernr].</title>
        <authorList>
            <person name="Zhuang X."/>
        </authorList>
    </citation>
    <scope>NUCLEOTIDE SEQUENCE [LARGE SCALE GENOMIC DNA]</scope>
    <source>
        <strain evidence="2">LD22</strain>
    </source>
</reference>
<evidence type="ECO:0000313" key="2">
    <source>
        <dbReference type="EMBL" id="MWA02614.1"/>
    </source>
</evidence>
<accession>A0A6I4MEF7</accession>
<dbReference type="PANTHER" id="PTHR13847">
    <property type="entry name" value="SARCOSINE DEHYDROGENASE-RELATED"/>
    <property type="match status" value="1"/>
</dbReference>
<keyword evidence="3" id="KW-1185">Reference proteome</keyword>
<gene>
    <name evidence="2" type="ORF">F8568_019985</name>
</gene>
<feature type="domain" description="FAD dependent oxidoreductase" evidence="1">
    <location>
        <begin position="42"/>
        <end position="405"/>
    </location>
</feature>
<comment type="caution">
    <text evidence="2">The sequence shown here is derived from an EMBL/GenBank/DDBJ whole genome shotgun (WGS) entry which is preliminary data.</text>
</comment>
<proteinExistence type="predicted"/>
<dbReference type="InterPro" id="IPR036188">
    <property type="entry name" value="FAD/NAD-bd_sf"/>
</dbReference>
<organism evidence="2 3">
    <name type="scientific">Actinomadura physcomitrii</name>
    <dbReference type="NCBI Taxonomy" id="2650748"/>
    <lineage>
        <taxon>Bacteria</taxon>
        <taxon>Bacillati</taxon>
        <taxon>Actinomycetota</taxon>
        <taxon>Actinomycetes</taxon>
        <taxon>Streptosporangiales</taxon>
        <taxon>Thermomonosporaceae</taxon>
        <taxon>Actinomadura</taxon>
    </lineage>
</organism>
<dbReference type="AlphaFoldDB" id="A0A6I4MEF7"/>
<evidence type="ECO:0000259" key="1">
    <source>
        <dbReference type="Pfam" id="PF01266"/>
    </source>
</evidence>
<protein>
    <submittedName>
        <fullName evidence="2">FAD-dependent oxidoreductase</fullName>
    </submittedName>
</protein>
<dbReference type="Gene3D" id="3.30.9.10">
    <property type="entry name" value="D-Amino Acid Oxidase, subunit A, domain 2"/>
    <property type="match status" value="1"/>
</dbReference>
<evidence type="ECO:0000313" key="3">
    <source>
        <dbReference type="Proteomes" id="UP000462055"/>
    </source>
</evidence>
<dbReference type="Proteomes" id="UP000462055">
    <property type="component" value="Unassembled WGS sequence"/>
</dbReference>
<dbReference type="InterPro" id="IPR006076">
    <property type="entry name" value="FAD-dep_OxRdtase"/>
</dbReference>
<name>A0A6I4MEF7_9ACTN</name>
<sequence length="470" mass="51897">MTQVIAADPARALVHAEPVPFWLDDPARPAALPALAGDEHADLAVVGGGYCGLWTALLAKERDPGRDVVLVEAREIGWAASGRNRGFCSASLTHGFGNGLARWPAELAELERLGLRNLDEIEDTLRRHGIDCDWERTGELTVATRPHQVPELREEAEAMRRYGLSPEFLDTGRVRAEVDSPTYLAGLLDRDRTALVDPARLAWGLREACVRLGVRIYERTPATSLAARGPSIVVTTAYGRVVARRVALATNAFPSLVHRVRPYVVPVYDYAMVTEPLTDAQLAAVGWRNRHGMADSGSQFHYYRLTAGNRILWGGYDAVYHYGSRMSADLDQRPDTFRVLAGNFFRTFPQLEDVRFTHTWGGVIDTCTRFSAFFGTAAQGRAAYALGFTGLGVGATRFAAQVILDRLDGLDTPRTRLAMVRTKPVPFPPEPLRWLGIELTRRSMARADRNGGRRNLWLRAMDAAGLGFDS</sequence>
<dbReference type="GO" id="GO:0005737">
    <property type="term" value="C:cytoplasm"/>
    <property type="evidence" value="ECO:0007669"/>
    <property type="project" value="TreeGrafter"/>
</dbReference>